<evidence type="ECO:0000313" key="4">
    <source>
        <dbReference type="EMBL" id="PNW76198.1"/>
    </source>
</evidence>
<feature type="region of interest" description="Disordered" evidence="2">
    <location>
        <begin position="280"/>
        <end position="316"/>
    </location>
</feature>
<dbReference type="PROSITE" id="PS50072">
    <property type="entry name" value="CSA_PPIASE_2"/>
    <property type="match status" value="1"/>
</dbReference>
<sequence length="316" mass="33028">MLGSLWFVASGAQSLSQFARFTRYQPQRPAQSTPIPSTAESAVARNGGHLSSFGGDSSPAAQAFLRSQWPWLAALGFGAAGALAYSVFREPAVTQRVWLEFGVDGQPVGVVVVGLHGGDAPHTADNFEALACHSPGFGYAGVPVHRVMHGWSVWSGDVTQGDGSGGVSAYGASLPLESWGAKHRRGTLSMVLDEDSRLRSQLGDALGCNTGKSVQHVGWGRFFFTLVTTPALDRKAAAIGRVLEGLEVLDRISRLPTCEGQEGRPKQDVRILRCGVVEEQAAHHGEKPAEQGGGRASAREGAGTGAAGGVSTAVKS</sequence>
<comment type="similarity">
    <text evidence="1">Belongs to the cyclophilin-type PPIase family.</text>
</comment>
<dbReference type="EMBL" id="CM008973">
    <property type="protein sequence ID" value="PNW76198.1"/>
    <property type="molecule type" value="Genomic_DNA"/>
</dbReference>
<dbReference type="FunFam" id="2.40.100.10:FF:000127">
    <property type="entry name" value="Peptidyl-prolyl cis-trans isomerase"/>
    <property type="match status" value="1"/>
</dbReference>
<dbReference type="GO" id="GO:0006457">
    <property type="term" value="P:protein folding"/>
    <property type="evidence" value="ECO:0000318"/>
    <property type="project" value="GO_Central"/>
</dbReference>
<evidence type="ECO:0000313" key="5">
    <source>
        <dbReference type="Proteomes" id="UP000006906"/>
    </source>
</evidence>
<feature type="compositionally biased region" description="Basic and acidic residues" evidence="2">
    <location>
        <begin position="280"/>
        <end position="289"/>
    </location>
</feature>
<dbReference type="RefSeq" id="XP_042919146.1">
    <property type="nucleotide sequence ID" value="XM_043068826.1"/>
</dbReference>
<dbReference type="PANTHER" id="PTHR11071:SF561">
    <property type="entry name" value="PEPTIDYL-PROLYL CIS-TRANS ISOMERASE D-RELATED"/>
    <property type="match status" value="1"/>
</dbReference>
<dbReference type="GO" id="GO:0016018">
    <property type="term" value="F:cyclosporin A binding"/>
    <property type="evidence" value="ECO:0000318"/>
    <property type="project" value="GO_Central"/>
</dbReference>
<dbReference type="PANTHER" id="PTHR11071">
    <property type="entry name" value="PEPTIDYL-PROLYL CIS-TRANS ISOMERASE"/>
    <property type="match status" value="1"/>
</dbReference>
<protein>
    <recommendedName>
        <fullName evidence="3">PPIase cyclophilin-type domain-containing protein</fullName>
    </recommendedName>
</protein>
<dbReference type="STRING" id="3055.A0A2K3D6N9"/>
<organism evidence="4 5">
    <name type="scientific">Chlamydomonas reinhardtii</name>
    <name type="common">Chlamydomonas smithii</name>
    <dbReference type="NCBI Taxonomy" id="3055"/>
    <lineage>
        <taxon>Eukaryota</taxon>
        <taxon>Viridiplantae</taxon>
        <taxon>Chlorophyta</taxon>
        <taxon>core chlorophytes</taxon>
        <taxon>Chlorophyceae</taxon>
        <taxon>CS clade</taxon>
        <taxon>Chlamydomonadales</taxon>
        <taxon>Chlamydomonadaceae</taxon>
        <taxon>Chlamydomonas</taxon>
    </lineage>
</organism>
<evidence type="ECO:0000256" key="2">
    <source>
        <dbReference type="SAM" id="MobiDB-lite"/>
    </source>
</evidence>
<gene>
    <name evidence="4" type="ORF">CHLRE_12g544113v5</name>
</gene>
<evidence type="ECO:0000259" key="3">
    <source>
        <dbReference type="PROSITE" id="PS50072"/>
    </source>
</evidence>
<dbReference type="PaxDb" id="3055-EDP02878"/>
<dbReference type="Pfam" id="PF00160">
    <property type="entry name" value="Pro_isomerase"/>
    <property type="match status" value="1"/>
</dbReference>
<dbReference type="KEGG" id="cre:CHLRE_12g544113v5"/>
<dbReference type="InterPro" id="IPR029000">
    <property type="entry name" value="Cyclophilin-like_dom_sf"/>
</dbReference>
<dbReference type="AlphaFoldDB" id="A0A2K3D6N9"/>
<dbReference type="GO" id="GO:0003755">
    <property type="term" value="F:peptidyl-prolyl cis-trans isomerase activity"/>
    <property type="evidence" value="ECO:0000318"/>
    <property type="project" value="GO_Central"/>
</dbReference>
<dbReference type="InParanoid" id="A0A2K3D6N9"/>
<dbReference type="GeneID" id="5719553"/>
<dbReference type="OrthoDB" id="193499at2759"/>
<feature type="domain" description="PPIase cyclophilin-type" evidence="3">
    <location>
        <begin position="98"/>
        <end position="276"/>
    </location>
</feature>
<dbReference type="PRINTS" id="PR00153">
    <property type="entry name" value="CSAPPISMRASE"/>
</dbReference>
<evidence type="ECO:0000256" key="1">
    <source>
        <dbReference type="ARBA" id="ARBA00007365"/>
    </source>
</evidence>
<accession>A0A2K3D6N9</accession>
<dbReference type="InterPro" id="IPR002130">
    <property type="entry name" value="Cyclophilin-type_PPIase_dom"/>
</dbReference>
<dbReference type="Gene3D" id="2.40.100.10">
    <property type="entry name" value="Cyclophilin-like"/>
    <property type="match status" value="1"/>
</dbReference>
<name>A0A2K3D6N9_CHLRE</name>
<reference evidence="4 5" key="1">
    <citation type="journal article" date="2007" name="Science">
        <title>The Chlamydomonas genome reveals the evolution of key animal and plant functions.</title>
        <authorList>
            <person name="Merchant S.S."/>
            <person name="Prochnik S.E."/>
            <person name="Vallon O."/>
            <person name="Harris E.H."/>
            <person name="Karpowicz S.J."/>
            <person name="Witman G.B."/>
            <person name="Terry A."/>
            <person name="Salamov A."/>
            <person name="Fritz-Laylin L.K."/>
            <person name="Marechal-Drouard L."/>
            <person name="Marshall W.F."/>
            <person name="Qu L.H."/>
            <person name="Nelson D.R."/>
            <person name="Sanderfoot A.A."/>
            <person name="Spalding M.H."/>
            <person name="Kapitonov V.V."/>
            <person name="Ren Q."/>
            <person name="Ferris P."/>
            <person name="Lindquist E."/>
            <person name="Shapiro H."/>
            <person name="Lucas S.M."/>
            <person name="Grimwood J."/>
            <person name="Schmutz J."/>
            <person name="Cardol P."/>
            <person name="Cerutti H."/>
            <person name="Chanfreau G."/>
            <person name="Chen C.L."/>
            <person name="Cognat V."/>
            <person name="Croft M.T."/>
            <person name="Dent R."/>
            <person name="Dutcher S."/>
            <person name="Fernandez E."/>
            <person name="Fukuzawa H."/>
            <person name="Gonzalez-Ballester D."/>
            <person name="Gonzalez-Halphen D."/>
            <person name="Hallmann A."/>
            <person name="Hanikenne M."/>
            <person name="Hippler M."/>
            <person name="Inwood W."/>
            <person name="Jabbari K."/>
            <person name="Kalanon M."/>
            <person name="Kuras R."/>
            <person name="Lefebvre P.A."/>
            <person name="Lemaire S.D."/>
            <person name="Lobanov A.V."/>
            <person name="Lohr M."/>
            <person name="Manuell A."/>
            <person name="Meier I."/>
            <person name="Mets L."/>
            <person name="Mittag M."/>
            <person name="Mittelmeier T."/>
            <person name="Moroney J.V."/>
            <person name="Moseley J."/>
            <person name="Napoli C."/>
            <person name="Nedelcu A.M."/>
            <person name="Niyogi K."/>
            <person name="Novoselov S.V."/>
            <person name="Paulsen I.T."/>
            <person name="Pazour G."/>
            <person name="Purton S."/>
            <person name="Ral J.P."/>
            <person name="Riano-Pachon D.M."/>
            <person name="Riekhof W."/>
            <person name="Rymarquis L."/>
            <person name="Schroda M."/>
            <person name="Stern D."/>
            <person name="Umen J."/>
            <person name="Willows R."/>
            <person name="Wilson N."/>
            <person name="Zimmer S.L."/>
            <person name="Allmer J."/>
            <person name="Balk J."/>
            <person name="Bisova K."/>
            <person name="Chen C.J."/>
            <person name="Elias M."/>
            <person name="Gendler K."/>
            <person name="Hauser C."/>
            <person name="Lamb M.R."/>
            <person name="Ledford H."/>
            <person name="Long J.C."/>
            <person name="Minagawa J."/>
            <person name="Page M.D."/>
            <person name="Pan J."/>
            <person name="Pootakham W."/>
            <person name="Roje S."/>
            <person name="Rose A."/>
            <person name="Stahlberg E."/>
            <person name="Terauchi A.M."/>
            <person name="Yang P."/>
            <person name="Ball S."/>
            <person name="Bowler C."/>
            <person name="Dieckmann C.L."/>
            <person name="Gladyshev V.N."/>
            <person name="Green P."/>
            <person name="Jorgensen R."/>
            <person name="Mayfield S."/>
            <person name="Mueller-Roeber B."/>
            <person name="Rajamani S."/>
            <person name="Sayre R.T."/>
            <person name="Brokstein P."/>
            <person name="Dubchak I."/>
            <person name="Goodstein D."/>
            <person name="Hornick L."/>
            <person name="Huang Y.W."/>
            <person name="Jhaveri J."/>
            <person name="Luo Y."/>
            <person name="Martinez D."/>
            <person name="Ngau W.C."/>
            <person name="Otillar B."/>
            <person name="Poliakov A."/>
            <person name="Porter A."/>
            <person name="Szajkowski L."/>
            <person name="Werner G."/>
            <person name="Zhou K."/>
            <person name="Grigoriev I.V."/>
            <person name="Rokhsar D.S."/>
            <person name="Grossman A.R."/>
        </authorList>
    </citation>
    <scope>NUCLEOTIDE SEQUENCE [LARGE SCALE GENOMIC DNA]</scope>
    <source>
        <strain evidence="5">CC-503</strain>
    </source>
</reference>
<proteinExistence type="inferred from homology"/>
<dbReference type="Proteomes" id="UP000006906">
    <property type="component" value="Chromosome 12"/>
</dbReference>
<dbReference type="Gramene" id="PNW76198">
    <property type="protein sequence ID" value="PNW76198"/>
    <property type="gene ID" value="CHLRE_12g544113v5"/>
</dbReference>
<keyword evidence="5" id="KW-1185">Reference proteome</keyword>
<dbReference type="GO" id="GO:0005737">
    <property type="term" value="C:cytoplasm"/>
    <property type="evidence" value="ECO:0000318"/>
    <property type="project" value="GO_Central"/>
</dbReference>
<dbReference type="SUPFAM" id="SSF50891">
    <property type="entry name" value="Cyclophilin-like"/>
    <property type="match status" value="1"/>
</dbReference>